<accession>A0A5B7X2U6</accession>
<dbReference type="EMBL" id="CP040812">
    <property type="protein sequence ID" value="QCY69826.1"/>
    <property type="molecule type" value="Genomic_DNA"/>
</dbReference>
<dbReference type="GO" id="GO:0046872">
    <property type="term" value="F:metal ion binding"/>
    <property type="evidence" value="ECO:0007669"/>
    <property type="project" value="InterPro"/>
</dbReference>
<dbReference type="PANTHER" id="PTHR11851">
    <property type="entry name" value="METALLOPROTEASE"/>
    <property type="match status" value="1"/>
</dbReference>
<feature type="domain" description="Peptidase M16 N-terminal" evidence="2">
    <location>
        <begin position="61"/>
        <end position="182"/>
    </location>
</feature>
<protein>
    <submittedName>
        <fullName evidence="4">Insulinase family protein</fullName>
    </submittedName>
</protein>
<dbReference type="PANTHER" id="PTHR11851:SF224">
    <property type="entry name" value="PROCESSING PROTEASE"/>
    <property type="match status" value="1"/>
</dbReference>
<dbReference type="Pfam" id="PF05193">
    <property type="entry name" value="Peptidase_M16_C"/>
    <property type="match status" value="1"/>
</dbReference>
<proteinExistence type="predicted"/>
<gene>
    <name evidence="4" type="ORF">FHG64_10665</name>
</gene>
<dbReference type="KEGG" id="afla:FHG64_10665"/>
<evidence type="ECO:0000259" key="2">
    <source>
        <dbReference type="Pfam" id="PF00675"/>
    </source>
</evidence>
<feature type="domain" description="Peptidase M16 C-terminal" evidence="3">
    <location>
        <begin position="198"/>
        <end position="376"/>
    </location>
</feature>
<evidence type="ECO:0000313" key="4">
    <source>
        <dbReference type="EMBL" id="QCY69826.1"/>
    </source>
</evidence>
<feature type="chain" id="PRO_5022673652" evidence="1">
    <location>
        <begin position="21"/>
        <end position="687"/>
    </location>
</feature>
<keyword evidence="5" id="KW-1185">Reference proteome</keyword>
<dbReference type="Proteomes" id="UP000309016">
    <property type="component" value="Chromosome"/>
</dbReference>
<evidence type="ECO:0000313" key="5">
    <source>
        <dbReference type="Proteomes" id="UP000309016"/>
    </source>
</evidence>
<dbReference type="InterPro" id="IPR011249">
    <property type="entry name" value="Metalloenz_LuxS/M16"/>
</dbReference>
<dbReference type="RefSeq" id="WP_139066391.1">
    <property type="nucleotide sequence ID" value="NZ_CP040812.1"/>
</dbReference>
<evidence type="ECO:0000259" key="3">
    <source>
        <dbReference type="Pfam" id="PF05193"/>
    </source>
</evidence>
<evidence type="ECO:0000256" key="1">
    <source>
        <dbReference type="SAM" id="SignalP"/>
    </source>
</evidence>
<dbReference type="Gene3D" id="3.30.830.10">
    <property type="entry name" value="Metalloenzyme, LuxS/M16 peptidase-like"/>
    <property type="match status" value="2"/>
</dbReference>
<dbReference type="InterPro" id="IPR011765">
    <property type="entry name" value="Pept_M16_N"/>
</dbReference>
<dbReference type="AlphaFoldDB" id="A0A5B7X2U6"/>
<reference evidence="4 5" key="1">
    <citation type="submission" date="2019-06" db="EMBL/GenBank/DDBJ databases">
        <title>Complete genome sequence of Antarcticibacterium flavum KCTC 52984T from an Antarctic marine sediment.</title>
        <authorList>
            <person name="Lee Y.M."/>
            <person name="Shin S.C."/>
        </authorList>
    </citation>
    <scope>NUCLEOTIDE SEQUENCE [LARGE SCALE GENOMIC DNA]</scope>
    <source>
        <strain evidence="4 5">KCTC 52984</strain>
    </source>
</reference>
<organism evidence="4 5">
    <name type="scientific">Antarcticibacterium flavum</name>
    <dbReference type="NCBI Taxonomy" id="2058175"/>
    <lineage>
        <taxon>Bacteria</taxon>
        <taxon>Pseudomonadati</taxon>
        <taxon>Bacteroidota</taxon>
        <taxon>Flavobacteriia</taxon>
        <taxon>Flavobacteriales</taxon>
        <taxon>Flavobacteriaceae</taxon>
        <taxon>Antarcticibacterium</taxon>
    </lineage>
</organism>
<dbReference type="InterPro" id="IPR007863">
    <property type="entry name" value="Peptidase_M16_C"/>
</dbReference>
<sequence length="687" mass="75448">MKNNIKALAVLFLVSFGLQAQIDRSKQPEAGPAPEINLGTPQTFTLDNGLKVLLVENHKLPRVNMTLTLDNPPAPEGTKKGVASLTGSLLGSGSKNIGKDEFNEEIDYLGANVNFFSSGAAANSLSKYFPRILELVAEAALNPQFTQEEFDKEKERSLENLKSNEKNVAANASRLRSALAYGKDHPYGEMQTEESTQSLNLKDVQSYYDTYFNPNNAYLVIVGDTNMDEVKPLIQKHFGSWKKKNIPTFTLPEPKNVTATQVNFLDMPNAVQSEVAVVNTLKLKKGDKDYFPAIVANQILGGGGEGRLFLNLREDKGYTYGAYSRTGDDKYVSTFVASASVRNAVTDSAVVAFLDEIYRIRNEKVSQEELEDAKAKYVGNFVMALEQPTTIARYALTVETEGLSKDYYQNYLKNINAVTADDVQRVAKKYFMADNARIVVAGKGSEVAESLENLSYNGKNIPVKYFDKKANEISRPEFNKTVDASVTTKTVFDNYIKAIGGREAVEDVETVLMKAQAEIQGQKLELEQKTTVAGQSAMSIAMGGNVISRQVYNGESGFMVAQGQKIAYTEEQLNAAKAEANPFPELTPGDAKVLGIEQVEGKDAYAVALSDDTTAYYDVETGLKVQSVKTVSQMGQTMTVPTGFSEYKEINGVKFPHRISQSFGPQSFEFNVTSIQVNEGVTDADFE</sequence>
<keyword evidence="1" id="KW-0732">Signal</keyword>
<feature type="signal peptide" evidence="1">
    <location>
        <begin position="1"/>
        <end position="20"/>
    </location>
</feature>
<dbReference type="SUPFAM" id="SSF63411">
    <property type="entry name" value="LuxS/MPP-like metallohydrolase"/>
    <property type="match status" value="2"/>
</dbReference>
<dbReference type="OrthoDB" id="9811314at2"/>
<dbReference type="InterPro" id="IPR050361">
    <property type="entry name" value="MPP/UQCRC_Complex"/>
</dbReference>
<dbReference type="Pfam" id="PF00675">
    <property type="entry name" value="Peptidase_M16"/>
    <property type="match status" value="1"/>
</dbReference>
<name>A0A5B7X2U6_9FLAO</name>